<accession>A0ABD4SUY7</accession>
<sequence length="117" mass="12519">MATPEEKLVAAVSPLCAGRLFPDFAPLGTPRPYAIWQQVGGNDVVFVDGDTADQLGVRFQIEVWADTRQQASMLMRQIAATLSAPPVLAESQGGAAARTDDANLRGSMQDFIIWGDA</sequence>
<reference evidence="1 2" key="1">
    <citation type="submission" date="2021-10" db="EMBL/GenBank/DDBJ databases">
        <title>Whole-genome sequencing analysis of Laribacter hongkongensis: virulence gene profiles, carbohydrate-active enzyme prediction, and antimicrobial resistance characterization.</title>
        <authorList>
            <person name="Yuan P."/>
            <person name="Zhan Y."/>
            <person name="Chen D."/>
        </authorList>
    </citation>
    <scope>NUCLEOTIDE SEQUENCE [LARGE SCALE GENOMIC DNA]</scope>
    <source>
        <strain evidence="1 2">W67</strain>
    </source>
</reference>
<dbReference type="Proteomes" id="UP001200247">
    <property type="component" value="Unassembled WGS sequence"/>
</dbReference>
<name>A0ABD4SUY7_9NEIS</name>
<dbReference type="EMBL" id="JAJAXM010000045">
    <property type="protein sequence ID" value="MCG9027262.1"/>
    <property type="molecule type" value="Genomic_DNA"/>
</dbReference>
<proteinExistence type="predicted"/>
<dbReference type="Pfam" id="PF11367">
    <property type="entry name" value="Tail_completion_gp17"/>
    <property type="match status" value="1"/>
</dbReference>
<dbReference type="AlphaFoldDB" id="A0ABD4SUY7"/>
<comment type="caution">
    <text evidence="1">The sequence shown here is derived from an EMBL/GenBank/DDBJ whole genome shotgun (WGS) entry which is preliminary data.</text>
</comment>
<organism evidence="1 2">
    <name type="scientific">Laribacter hongkongensis</name>
    <dbReference type="NCBI Taxonomy" id="168471"/>
    <lineage>
        <taxon>Bacteria</taxon>
        <taxon>Pseudomonadati</taxon>
        <taxon>Pseudomonadota</taxon>
        <taxon>Betaproteobacteria</taxon>
        <taxon>Neisseriales</taxon>
        <taxon>Aquaspirillaceae</taxon>
        <taxon>Laribacter</taxon>
    </lineage>
</organism>
<dbReference type="RefSeq" id="WP_239894596.1">
    <property type="nucleotide sequence ID" value="NZ_JAJAXM010000045.1"/>
</dbReference>
<evidence type="ECO:0000313" key="2">
    <source>
        <dbReference type="Proteomes" id="UP001200247"/>
    </source>
</evidence>
<dbReference type="InterPro" id="IPR021508">
    <property type="entry name" value="Gp17-like"/>
</dbReference>
<gene>
    <name evidence="1" type="ORF">LH440_15430</name>
</gene>
<evidence type="ECO:0000313" key="1">
    <source>
        <dbReference type="EMBL" id="MCG9027262.1"/>
    </source>
</evidence>
<protein>
    <submittedName>
        <fullName evidence="1">DUF3168 domain-containing protein</fullName>
    </submittedName>
</protein>